<accession>A0A9W8NPV9</accession>
<dbReference type="Proteomes" id="UP001142393">
    <property type="component" value="Unassembled WGS sequence"/>
</dbReference>
<sequence>MTITPSVSLSPITLSPVLLWLTSITKFYPMPGQQSIIKEISGDNYHCIHLGSTVPNTPKISVQLASASVLRIRGELCQLSLPR</sequence>
<reference evidence="1 2" key="1">
    <citation type="journal article" date="2023" name="Proc. Natl. Acad. Sci. U.S.A.">
        <title>A global phylogenomic analysis of the shiitake genus Lentinula.</title>
        <authorList>
            <person name="Sierra-Patev S."/>
            <person name="Min B."/>
            <person name="Naranjo-Ortiz M."/>
            <person name="Looney B."/>
            <person name="Konkel Z."/>
            <person name="Slot J.C."/>
            <person name="Sakamoto Y."/>
            <person name="Steenwyk J.L."/>
            <person name="Rokas A."/>
            <person name="Carro J."/>
            <person name="Camarero S."/>
            <person name="Ferreira P."/>
            <person name="Molpeceres G."/>
            <person name="Ruiz-Duenas F.J."/>
            <person name="Serrano A."/>
            <person name="Henrissat B."/>
            <person name="Drula E."/>
            <person name="Hughes K.W."/>
            <person name="Mata J.L."/>
            <person name="Ishikawa N.K."/>
            <person name="Vargas-Isla R."/>
            <person name="Ushijima S."/>
            <person name="Smith C.A."/>
            <person name="Donoghue J."/>
            <person name="Ahrendt S."/>
            <person name="Andreopoulos W."/>
            <person name="He G."/>
            <person name="LaButti K."/>
            <person name="Lipzen A."/>
            <person name="Ng V."/>
            <person name="Riley R."/>
            <person name="Sandor L."/>
            <person name="Barry K."/>
            <person name="Martinez A.T."/>
            <person name="Xiao Y."/>
            <person name="Gibbons J.G."/>
            <person name="Terashima K."/>
            <person name="Grigoriev I.V."/>
            <person name="Hibbett D."/>
        </authorList>
    </citation>
    <scope>NUCLEOTIDE SEQUENCE [LARGE SCALE GENOMIC DNA]</scope>
    <source>
        <strain evidence="1 2">TFB7810</strain>
    </source>
</reference>
<dbReference type="AlphaFoldDB" id="A0A9W8NPV9"/>
<name>A0A9W8NPV9_9AGAR</name>
<evidence type="ECO:0000313" key="2">
    <source>
        <dbReference type="Proteomes" id="UP001142393"/>
    </source>
</evidence>
<organism evidence="1 2">
    <name type="scientific">Lentinula detonsa</name>
    <dbReference type="NCBI Taxonomy" id="2804962"/>
    <lineage>
        <taxon>Eukaryota</taxon>
        <taxon>Fungi</taxon>
        <taxon>Dikarya</taxon>
        <taxon>Basidiomycota</taxon>
        <taxon>Agaricomycotina</taxon>
        <taxon>Agaricomycetes</taxon>
        <taxon>Agaricomycetidae</taxon>
        <taxon>Agaricales</taxon>
        <taxon>Marasmiineae</taxon>
        <taxon>Omphalotaceae</taxon>
        <taxon>Lentinula</taxon>
    </lineage>
</organism>
<comment type="caution">
    <text evidence="1">The sequence shown here is derived from an EMBL/GenBank/DDBJ whole genome shotgun (WGS) entry which is preliminary data.</text>
</comment>
<proteinExistence type="predicted"/>
<evidence type="ECO:0000313" key="1">
    <source>
        <dbReference type="EMBL" id="KAJ3738625.1"/>
    </source>
</evidence>
<dbReference type="EMBL" id="JANVFU010000025">
    <property type="protein sequence ID" value="KAJ3738625.1"/>
    <property type="molecule type" value="Genomic_DNA"/>
</dbReference>
<gene>
    <name evidence="1" type="ORF">DFH05DRAFT_758930</name>
</gene>
<keyword evidence="2" id="KW-1185">Reference proteome</keyword>
<protein>
    <submittedName>
        <fullName evidence="1">Uncharacterized protein</fullName>
    </submittedName>
</protein>